<feature type="region of interest" description="Disordered" evidence="1">
    <location>
        <begin position="85"/>
        <end position="109"/>
    </location>
</feature>
<dbReference type="PANTHER" id="PTHR34239:SF2">
    <property type="entry name" value="TRANSPOSABLE ELEMENT P TRANSPOSASE_THAP9 CONSERVED DOMAIN-CONTAINING PROTEIN"/>
    <property type="match status" value="1"/>
</dbReference>
<reference evidence="2" key="1">
    <citation type="submission" date="2023-03" db="EMBL/GenBank/DDBJ databases">
        <title>Chromosome-level genomes of two armyworms, Mythimna separata and Mythimna loreyi, provide insights into the biosynthesis and reception of sex pheromones.</title>
        <authorList>
            <person name="Zhao H."/>
        </authorList>
    </citation>
    <scope>NUCLEOTIDE SEQUENCE</scope>
    <source>
        <strain evidence="2">BeijingLab</strain>
        <tissue evidence="2">Pupa</tissue>
    </source>
</reference>
<sequence length="395" mass="44811">MPKRRGNESDRIKQKIRRLERKLKRKRRRSRDRYCSEFSESSSTISLCRRTPLDYEDEEYELVNNEAVMSDLDQRSPDPQLDEELTLPEVEPEPDPTPSTSRDENSTQIPSVVIVPPDPVDPSTPVVLEPVVLTDPTVSVTDGLDSDLLDILGADPTTDKKYGKEINKELSIRLQHWTTMGITKEQRKELKEKYLTPENAKLIDPPELNAEIKAAVSDIITKRDKAIENKQKLLTLAISSLGEGITLLLSDKEKNTTLLKLLMDATRIICDCQHADSVTRRNFLLNAVKKELREQLQNSKIDTLLFGENLAETIKTAKSINKSGTDLKQPPQKPPNKKFAAMPSRNLNWRNPGPSRRPTGPPRIREPATSSTPTRPASSSKQSQHPPQRPYYKRR</sequence>
<keyword evidence="3" id="KW-1185">Reference proteome</keyword>
<feature type="compositionally biased region" description="Acidic residues" evidence="1">
    <location>
        <begin position="85"/>
        <end position="94"/>
    </location>
</feature>
<feature type="region of interest" description="Disordered" evidence="1">
    <location>
        <begin position="321"/>
        <end position="395"/>
    </location>
</feature>
<feature type="region of interest" description="Disordered" evidence="1">
    <location>
        <begin position="1"/>
        <end position="52"/>
    </location>
</feature>
<feature type="compositionally biased region" description="Low complexity" evidence="1">
    <location>
        <begin position="36"/>
        <end position="46"/>
    </location>
</feature>
<dbReference type="AlphaFoldDB" id="A0AAD7YJ13"/>
<gene>
    <name evidence="2" type="ORF">PYW07_003297</name>
</gene>
<evidence type="ECO:0000256" key="1">
    <source>
        <dbReference type="SAM" id="MobiDB-lite"/>
    </source>
</evidence>
<dbReference type="PANTHER" id="PTHR34239">
    <property type="entry name" value="APPLE DOMAIN-CONTAINING PROTEIN"/>
    <property type="match status" value="1"/>
</dbReference>
<proteinExistence type="predicted"/>
<dbReference type="EMBL" id="JARGEI010000017">
    <property type="protein sequence ID" value="KAJ8716670.1"/>
    <property type="molecule type" value="Genomic_DNA"/>
</dbReference>
<accession>A0AAD7YJ13</accession>
<dbReference type="Proteomes" id="UP001231518">
    <property type="component" value="Chromosome 14"/>
</dbReference>
<name>A0AAD7YJ13_MYTSE</name>
<comment type="caution">
    <text evidence="2">The sequence shown here is derived from an EMBL/GenBank/DDBJ whole genome shotgun (WGS) entry which is preliminary data.</text>
</comment>
<feature type="compositionally biased region" description="Basic and acidic residues" evidence="1">
    <location>
        <begin position="1"/>
        <end position="13"/>
    </location>
</feature>
<evidence type="ECO:0000313" key="3">
    <source>
        <dbReference type="Proteomes" id="UP001231518"/>
    </source>
</evidence>
<protein>
    <submittedName>
        <fullName evidence="2">Uncharacterized protein</fullName>
    </submittedName>
</protein>
<organism evidence="2 3">
    <name type="scientific">Mythimna separata</name>
    <name type="common">Oriental armyworm</name>
    <name type="synonym">Pseudaletia separata</name>
    <dbReference type="NCBI Taxonomy" id="271217"/>
    <lineage>
        <taxon>Eukaryota</taxon>
        <taxon>Metazoa</taxon>
        <taxon>Ecdysozoa</taxon>
        <taxon>Arthropoda</taxon>
        <taxon>Hexapoda</taxon>
        <taxon>Insecta</taxon>
        <taxon>Pterygota</taxon>
        <taxon>Neoptera</taxon>
        <taxon>Endopterygota</taxon>
        <taxon>Lepidoptera</taxon>
        <taxon>Glossata</taxon>
        <taxon>Ditrysia</taxon>
        <taxon>Noctuoidea</taxon>
        <taxon>Noctuidae</taxon>
        <taxon>Noctuinae</taxon>
        <taxon>Hadenini</taxon>
        <taxon>Mythimna</taxon>
    </lineage>
</organism>
<evidence type="ECO:0000313" key="2">
    <source>
        <dbReference type="EMBL" id="KAJ8716670.1"/>
    </source>
</evidence>
<feature type="compositionally biased region" description="Low complexity" evidence="1">
    <location>
        <begin position="367"/>
        <end position="380"/>
    </location>
</feature>
<feature type="compositionally biased region" description="Basic residues" evidence="1">
    <location>
        <begin position="14"/>
        <end position="31"/>
    </location>
</feature>